<protein>
    <submittedName>
        <fullName evidence="1">Uncharacterized protein</fullName>
    </submittedName>
</protein>
<proteinExistence type="predicted"/>
<keyword evidence="2" id="KW-1185">Reference proteome</keyword>
<dbReference type="EMBL" id="BPLQ01004281">
    <property type="protein sequence ID" value="GIY07002.1"/>
    <property type="molecule type" value="Genomic_DNA"/>
</dbReference>
<gene>
    <name evidence="1" type="ORF">CDAR_14281</name>
</gene>
<dbReference type="AlphaFoldDB" id="A0AAV4QFG1"/>
<accession>A0AAV4QFG1</accession>
<evidence type="ECO:0000313" key="2">
    <source>
        <dbReference type="Proteomes" id="UP001054837"/>
    </source>
</evidence>
<name>A0AAV4QFG1_9ARAC</name>
<organism evidence="1 2">
    <name type="scientific">Caerostris darwini</name>
    <dbReference type="NCBI Taxonomy" id="1538125"/>
    <lineage>
        <taxon>Eukaryota</taxon>
        <taxon>Metazoa</taxon>
        <taxon>Ecdysozoa</taxon>
        <taxon>Arthropoda</taxon>
        <taxon>Chelicerata</taxon>
        <taxon>Arachnida</taxon>
        <taxon>Araneae</taxon>
        <taxon>Araneomorphae</taxon>
        <taxon>Entelegynae</taxon>
        <taxon>Araneoidea</taxon>
        <taxon>Araneidae</taxon>
        <taxon>Caerostris</taxon>
    </lineage>
</organism>
<comment type="caution">
    <text evidence="1">The sequence shown here is derived from an EMBL/GenBank/DDBJ whole genome shotgun (WGS) entry which is preliminary data.</text>
</comment>
<dbReference type="Proteomes" id="UP001054837">
    <property type="component" value="Unassembled WGS sequence"/>
</dbReference>
<reference evidence="1 2" key="1">
    <citation type="submission" date="2021-06" db="EMBL/GenBank/DDBJ databases">
        <title>Caerostris darwini draft genome.</title>
        <authorList>
            <person name="Kono N."/>
            <person name="Arakawa K."/>
        </authorList>
    </citation>
    <scope>NUCLEOTIDE SEQUENCE [LARGE SCALE GENOMIC DNA]</scope>
</reference>
<sequence>MKIYSKETLQQMQQNRTEGTIFEFYLEITSSRNPEEPNPSVFQLIQEFSVTDRKEVGDLEASFTPTPLFGNILFFIFSEKERCNSMQILHKKYLVLNASKMT</sequence>
<evidence type="ECO:0000313" key="1">
    <source>
        <dbReference type="EMBL" id="GIY07002.1"/>
    </source>
</evidence>